<dbReference type="GO" id="GO:0080120">
    <property type="term" value="P:CAAX-box protein maturation"/>
    <property type="evidence" value="ECO:0007669"/>
    <property type="project" value="UniProtKB-ARBA"/>
</dbReference>
<dbReference type="OrthoDB" id="2194912at2"/>
<dbReference type="PANTHER" id="PTHR36435:SF6">
    <property type="entry name" value="ABORTIVE INFECTION PROTEIN"/>
    <property type="match status" value="1"/>
</dbReference>
<dbReference type="EMBL" id="BFFP01000089">
    <property type="protein sequence ID" value="GBG95895.1"/>
    <property type="molecule type" value="Genomic_DNA"/>
</dbReference>
<proteinExistence type="inferred from homology"/>
<organism evidence="4 5">
    <name type="scientific">Ligilactobacillus salitolerans</name>
    <dbReference type="NCBI Taxonomy" id="1808352"/>
    <lineage>
        <taxon>Bacteria</taxon>
        <taxon>Bacillati</taxon>
        <taxon>Bacillota</taxon>
        <taxon>Bacilli</taxon>
        <taxon>Lactobacillales</taxon>
        <taxon>Lactobacillaceae</taxon>
        <taxon>Ligilactobacillus</taxon>
    </lineage>
</organism>
<comment type="similarity">
    <text evidence="1">Belongs to the UPF0177 family.</text>
</comment>
<keyword evidence="2" id="KW-0472">Membrane</keyword>
<dbReference type="GO" id="GO:0004175">
    <property type="term" value="F:endopeptidase activity"/>
    <property type="evidence" value="ECO:0007669"/>
    <property type="project" value="UniProtKB-ARBA"/>
</dbReference>
<gene>
    <name evidence="4" type="ORF">LFYK43_23540</name>
</gene>
<sequence>MKFKANSLNLLLAYFVLLFSQQICFQLIKNNAILFPVETVLYLGGAAGLVWLFIHYRYCNMFENRPAGKGQTACWIILGVPLILAAQRLLFWLEVTWLKQPAVSENTASLQAISVKYPYYLLVIALAAPIIEELIFRKVLFGNFTYWFKPWQTALLSSLLFALAHGDGHYLTYTIIGLVLCLIYGKTGRIQASMAVHILMNCAVLLLN</sequence>
<accession>A0A401IWM0</accession>
<dbReference type="InterPro" id="IPR003675">
    <property type="entry name" value="Rce1/LyrA-like_dom"/>
</dbReference>
<dbReference type="Proteomes" id="UP000286848">
    <property type="component" value="Unassembled WGS sequence"/>
</dbReference>
<keyword evidence="4" id="KW-0378">Hydrolase</keyword>
<feature type="transmembrane region" description="Helical" evidence="2">
    <location>
        <begin position="75"/>
        <end position="97"/>
    </location>
</feature>
<dbReference type="PANTHER" id="PTHR36435">
    <property type="entry name" value="SLR1288 PROTEIN"/>
    <property type="match status" value="1"/>
</dbReference>
<dbReference type="GO" id="GO:0006508">
    <property type="term" value="P:proteolysis"/>
    <property type="evidence" value="ECO:0007669"/>
    <property type="project" value="UniProtKB-KW"/>
</dbReference>
<dbReference type="RefSeq" id="WP_124978587.1">
    <property type="nucleotide sequence ID" value="NZ_BFFP01000089.1"/>
</dbReference>
<keyword evidence="2" id="KW-0812">Transmembrane</keyword>
<feature type="transmembrane region" description="Helical" evidence="2">
    <location>
        <begin position="170"/>
        <end position="185"/>
    </location>
</feature>
<feature type="transmembrane region" description="Helical" evidence="2">
    <location>
        <begin position="117"/>
        <end position="135"/>
    </location>
</feature>
<evidence type="ECO:0000256" key="2">
    <source>
        <dbReference type="SAM" id="Phobius"/>
    </source>
</evidence>
<name>A0A401IWM0_9LACO</name>
<evidence type="ECO:0000313" key="5">
    <source>
        <dbReference type="Proteomes" id="UP000286848"/>
    </source>
</evidence>
<dbReference type="AlphaFoldDB" id="A0A401IWM0"/>
<evidence type="ECO:0000313" key="4">
    <source>
        <dbReference type="EMBL" id="GBG95895.1"/>
    </source>
</evidence>
<comment type="caution">
    <text evidence="4">The sequence shown here is derived from an EMBL/GenBank/DDBJ whole genome shotgun (WGS) entry which is preliminary data.</text>
</comment>
<keyword evidence="4" id="KW-0645">Protease</keyword>
<evidence type="ECO:0000259" key="3">
    <source>
        <dbReference type="Pfam" id="PF02517"/>
    </source>
</evidence>
<feature type="transmembrane region" description="Helical" evidence="2">
    <location>
        <begin position="147"/>
        <end position="164"/>
    </location>
</feature>
<reference evidence="4 5" key="1">
    <citation type="journal article" date="2019" name="Int. J. Syst. Evol. Microbiol.">
        <title>Lactobacillus salitolerans sp. nov., a novel lactic acid bacterium isolated from spent mushroom substrates.</title>
        <authorList>
            <person name="Tohno M."/>
            <person name="Tanizawa Y."/>
            <person name="Kojima Y."/>
            <person name="Sakamoto M."/>
            <person name="Nakamura Y."/>
            <person name="Ohkuma M."/>
            <person name="Kobayashi H."/>
        </authorList>
    </citation>
    <scope>NUCLEOTIDE SEQUENCE [LARGE SCALE GENOMIC DNA]</scope>
    <source>
        <strain evidence="4 5">YK43</strain>
    </source>
</reference>
<dbReference type="Pfam" id="PF02517">
    <property type="entry name" value="Rce1-like"/>
    <property type="match status" value="1"/>
</dbReference>
<protein>
    <submittedName>
        <fullName evidence="4">CAAX family amino protease</fullName>
    </submittedName>
</protein>
<feature type="domain" description="CAAX prenyl protease 2/Lysostaphin resistance protein A-like" evidence="3">
    <location>
        <begin position="118"/>
        <end position="202"/>
    </location>
</feature>
<feature type="transmembrane region" description="Helical" evidence="2">
    <location>
        <begin position="34"/>
        <end position="54"/>
    </location>
</feature>
<dbReference type="InterPro" id="IPR052710">
    <property type="entry name" value="CAAX_protease"/>
</dbReference>
<keyword evidence="2" id="KW-1133">Transmembrane helix</keyword>
<evidence type="ECO:0000256" key="1">
    <source>
        <dbReference type="ARBA" id="ARBA00009067"/>
    </source>
</evidence>
<keyword evidence="5" id="KW-1185">Reference proteome</keyword>